<dbReference type="PANTHER" id="PTHR30619">
    <property type="entry name" value="DNA INTERNALIZATION/COMPETENCE PROTEIN COMEC/REC2"/>
    <property type="match status" value="1"/>
</dbReference>
<feature type="transmembrane region" description="Helical" evidence="6">
    <location>
        <begin position="341"/>
        <end position="365"/>
    </location>
</feature>
<evidence type="ECO:0000313" key="8">
    <source>
        <dbReference type="EMBL" id="ADV47267.1"/>
    </source>
</evidence>
<keyword evidence="2" id="KW-1003">Cell membrane</keyword>
<proteinExistence type="predicted"/>
<dbReference type="PANTHER" id="PTHR30619:SF1">
    <property type="entry name" value="RECOMBINATION PROTEIN 2"/>
    <property type="match status" value="1"/>
</dbReference>
<feature type="transmembrane region" description="Helical" evidence="6">
    <location>
        <begin position="306"/>
        <end position="329"/>
    </location>
</feature>
<evidence type="ECO:0000256" key="3">
    <source>
        <dbReference type="ARBA" id="ARBA00022692"/>
    </source>
</evidence>
<evidence type="ECO:0000256" key="1">
    <source>
        <dbReference type="ARBA" id="ARBA00004651"/>
    </source>
</evidence>
<feature type="transmembrane region" description="Helical" evidence="6">
    <location>
        <begin position="17"/>
        <end position="37"/>
    </location>
</feature>
<evidence type="ECO:0000256" key="6">
    <source>
        <dbReference type="SAM" id="Phobius"/>
    </source>
</evidence>
<dbReference type="Proteomes" id="UP000008633">
    <property type="component" value="Chromosome"/>
</dbReference>
<dbReference type="GO" id="GO:0005886">
    <property type="term" value="C:plasma membrane"/>
    <property type="evidence" value="ECO:0007669"/>
    <property type="project" value="UniProtKB-SubCell"/>
</dbReference>
<dbReference type="AlphaFoldDB" id="E6X2Y4"/>
<dbReference type="NCBIfam" id="TIGR00360">
    <property type="entry name" value="ComEC_N-term"/>
    <property type="match status" value="1"/>
</dbReference>
<organism evidence="8 9">
    <name type="scientific">Nitratifractor salsuginis (strain DSM 16511 / JCM 12458 / E9I37-1)</name>
    <dbReference type="NCBI Taxonomy" id="749222"/>
    <lineage>
        <taxon>Bacteria</taxon>
        <taxon>Pseudomonadati</taxon>
        <taxon>Campylobacterota</taxon>
        <taxon>Epsilonproteobacteria</taxon>
        <taxon>Campylobacterales</taxon>
        <taxon>Sulfurovaceae</taxon>
        <taxon>Nitratifractor</taxon>
    </lineage>
</organism>
<name>E6X2Y4_NITSE</name>
<dbReference type="Pfam" id="PF03772">
    <property type="entry name" value="Competence"/>
    <property type="match status" value="1"/>
</dbReference>
<dbReference type="RefSeq" id="WP_013554952.1">
    <property type="nucleotide sequence ID" value="NC_014935.1"/>
</dbReference>
<evidence type="ECO:0000259" key="7">
    <source>
        <dbReference type="Pfam" id="PF03772"/>
    </source>
</evidence>
<protein>
    <submittedName>
        <fullName evidence="8">ComEC/Rec2-related protein</fullName>
    </submittedName>
</protein>
<dbReference type="STRING" id="749222.Nitsa_2025"/>
<keyword evidence="5 6" id="KW-0472">Membrane</keyword>
<feature type="transmembrane region" description="Helical" evidence="6">
    <location>
        <begin position="207"/>
        <end position="229"/>
    </location>
</feature>
<keyword evidence="4 6" id="KW-1133">Transmembrane helix</keyword>
<dbReference type="InterPro" id="IPR004477">
    <property type="entry name" value="ComEC_N"/>
</dbReference>
<accession>E6X2Y4</accession>
<feature type="transmembrane region" description="Helical" evidence="6">
    <location>
        <begin position="276"/>
        <end position="300"/>
    </location>
</feature>
<evidence type="ECO:0000256" key="2">
    <source>
        <dbReference type="ARBA" id="ARBA00022475"/>
    </source>
</evidence>
<dbReference type="EMBL" id="CP002452">
    <property type="protein sequence ID" value="ADV47267.1"/>
    <property type="molecule type" value="Genomic_DNA"/>
</dbReference>
<keyword evidence="9" id="KW-1185">Reference proteome</keyword>
<evidence type="ECO:0000256" key="4">
    <source>
        <dbReference type="ARBA" id="ARBA00022989"/>
    </source>
</evidence>
<dbReference type="eggNOG" id="COG0658">
    <property type="taxonomic scope" value="Bacteria"/>
</dbReference>
<comment type="subcellular location">
    <subcellularLocation>
        <location evidence="1">Cell membrane</location>
        <topology evidence="1">Multi-pass membrane protein</topology>
    </subcellularLocation>
</comment>
<feature type="transmembrane region" description="Helical" evidence="6">
    <location>
        <begin position="168"/>
        <end position="195"/>
    </location>
</feature>
<dbReference type="KEGG" id="nsa:Nitsa_2025"/>
<reference evidence="8 9" key="1">
    <citation type="journal article" date="2011" name="Stand. Genomic Sci.">
        <title>Complete genome sequence of Nitratifractor salsuginis type strain (E9I37-1).</title>
        <authorList>
            <person name="Anderson I."/>
            <person name="Sikorski J."/>
            <person name="Zeytun A."/>
            <person name="Nolan M."/>
            <person name="Lapidus A."/>
            <person name="Lucas S."/>
            <person name="Hammon N."/>
            <person name="Deshpande S."/>
            <person name="Cheng J.F."/>
            <person name="Tapia R."/>
            <person name="Han C."/>
            <person name="Goodwin L."/>
            <person name="Pitluck S."/>
            <person name="Liolios K."/>
            <person name="Pagani I."/>
            <person name="Ivanova N."/>
            <person name="Huntemann M."/>
            <person name="Mavromatis K."/>
            <person name="Ovchinikova G."/>
            <person name="Pati A."/>
            <person name="Chen A."/>
            <person name="Palaniappan K."/>
            <person name="Land M."/>
            <person name="Hauser L."/>
            <person name="Brambilla E.M."/>
            <person name="Ngatchou-Djao O.D."/>
            <person name="Rohde M."/>
            <person name="Tindall B.J."/>
            <person name="Goker M."/>
            <person name="Detter J.C."/>
            <person name="Woyke T."/>
            <person name="Bristow J."/>
            <person name="Eisen J.A."/>
            <person name="Markowitz V."/>
            <person name="Hugenholtz P."/>
            <person name="Klenk H.P."/>
            <person name="Kyrpides N.C."/>
        </authorList>
    </citation>
    <scope>NUCLEOTIDE SEQUENCE [LARGE SCALE GENOMIC DNA]</scope>
    <source>
        <strain evidence="9">DSM 16511 / JCM 12458 / E9I37-1</strain>
    </source>
</reference>
<dbReference type="HOGENOM" id="CLU_054204_0_0_7"/>
<evidence type="ECO:0000313" key="9">
    <source>
        <dbReference type="Proteomes" id="UP000008633"/>
    </source>
</evidence>
<gene>
    <name evidence="8" type="ordered locus">Nitsa_2025</name>
</gene>
<feature type="transmembrane region" description="Helical" evidence="6">
    <location>
        <begin position="407"/>
        <end position="424"/>
    </location>
</feature>
<dbReference type="InterPro" id="IPR052159">
    <property type="entry name" value="Competence_DNA_uptake"/>
</dbReference>
<reference evidence="9" key="2">
    <citation type="submission" date="2011-01" db="EMBL/GenBank/DDBJ databases">
        <title>The complete genome of Nitratifractor salsuginis DSM 16511.</title>
        <authorList>
            <consortium name="US DOE Joint Genome Institute (JGI-PGF)"/>
            <person name="Lucas S."/>
            <person name="Copeland A."/>
            <person name="Lapidus A."/>
            <person name="Bruce D."/>
            <person name="Goodwin L."/>
            <person name="Pitluck S."/>
            <person name="Kyrpides N."/>
            <person name="Mavromatis K."/>
            <person name="Ivanova N."/>
            <person name="Mikhailova N."/>
            <person name="Zeytun A."/>
            <person name="Detter J.C."/>
            <person name="Tapia R."/>
            <person name="Han C."/>
            <person name="Land M."/>
            <person name="Hauser L."/>
            <person name="Markowitz V."/>
            <person name="Cheng J.-F."/>
            <person name="Hugenholtz P."/>
            <person name="Woyke T."/>
            <person name="Wu D."/>
            <person name="Tindall B."/>
            <person name="Schuetze A."/>
            <person name="Brambilla E."/>
            <person name="Klenk H.-P."/>
            <person name="Eisen J.A."/>
        </authorList>
    </citation>
    <scope>NUCLEOTIDE SEQUENCE [LARGE SCALE GENOMIC DNA]</scope>
    <source>
        <strain evidence="9">DSM 16511 / JCM 12458 / E9I37-1</strain>
    </source>
</reference>
<sequence>MSRVIQPVPLLEGRREWFLFFSATLLILGIHLAWLHWQYRDLLAKPFYYTWATVLKEIPHHSGKKSYHILKLRSVKGMDFYTRSYRHQALQGQRVRLELFPSKRISFIDYLKGPYISSRILEKAPASKGLKTRIARLIDRQHRDKEMADFYRGIFLADPLPSALRDRIAALGVSHLVALSGFHLGIIWGMIFLLLRPLYRLLQRRWFPWRYELVDLGSLSLLLLGGYLWLTGIPPSLLRSYVMLVLGWSAVLLGVELLSFRFLLITGAIILALDPVLLVSMSFWLSMTGVFFIFLLLRYFGHLPEWIVGGVILPIGVFWLMLPVGHSLFPSVNPWQFLSPLLSLLFVPFYPLAILLHLLGAGGILDEVLSRLFTLPLDSETVEKILPSWVLWGYGVTALLSIRYRWIFLLLLMEGLIAAGWLYGA</sequence>
<feature type="domain" description="ComEC/Rec2-related protein" evidence="7">
    <location>
        <begin position="160"/>
        <end position="373"/>
    </location>
</feature>
<dbReference type="OrthoDB" id="5372341at2"/>
<keyword evidence="3 6" id="KW-0812">Transmembrane</keyword>
<evidence type="ECO:0000256" key="5">
    <source>
        <dbReference type="ARBA" id="ARBA00023136"/>
    </source>
</evidence>
<feature type="transmembrane region" description="Helical" evidence="6">
    <location>
        <begin position="241"/>
        <end position="264"/>
    </location>
</feature>